<feature type="compositionally biased region" description="Basic and acidic residues" evidence="2">
    <location>
        <begin position="746"/>
        <end position="755"/>
    </location>
</feature>
<feature type="chain" id="PRO_5042045351" evidence="4">
    <location>
        <begin position="25"/>
        <end position="841"/>
    </location>
</feature>
<organism evidence="7 8">
    <name type="scientific">Mycena belliarum</name>
    <dbReference type="NCBI Taxonomy" id="1033014"/>
    <lineage>
        <taxon>Eukaryota</taxon>
        <taxon>Fungi</taxon>
        <taxon>Dikarya</taxon>
        <taxon>Basidiomycota</taxon>
        <taxon>Agaricomycotina</taxon>
        <taxon>Agaricomycetes</taxon>
        <taxon>Agaricomycetidae</taxon>
        <taxon>Agaricales</taxon>
        <taxon>Marasmiineae</taxon>
        <taxon>Mycenaceae</taxon>
        <taxon>Mycena</taxon>
    </lineage>
</organism>
<dbReference type="InterPro" id="IPR009880">
    <property type="entry name" value="Glyoxal_oxidase_N"/>
</dbReference>
<dbReference type="PANTHER" id="PTHR32208">
    <property type="entry name" value="SECRETED PROTEIN-RELATED"/>
    <property type="match status" value="1"/>
</dbReference>
<dbReference type="InterPro" id="IPR011043">
    <property type="entry name" value="Gal_Oxase/kelch_b-propeller"/>
</dbReference>
<keyword evidence="3" id="KW-1133">Transmembrane helix</keyword>
<dbReference type="InterPro" id="IPR014756">
    <property type="entry name" value="Ig_E-set"/>
</dbReference>
<feature type="region of interest" description="Disordered" evidence="2">
    <location>
        <begin position="719"/>
        <end position="841"/>
    </location>
</feature>
<evidence type="ECO:0000313" key="8">
    <source>
        <dbReference type="Proteomes" id="UP001222325"/>
    </source>
</evidence>
<evidence type="ECO:0000259" key="5">
    <source>
        <dbReference type="Pfam" id="PF07250"/>
    </source>
</evidence>
<dbReference type="InterPro" id="IPR015202">
    <property type="entry name" value="GO-like_E_set"/>
</dbReference>
<feature type="compositionally biased region" description="Polar residues" evidence="2">
    <location>
        <begin position="719"/>
        <end position="743"/>
    </location>
</feature>
<dbReference type="AlphaFoldDB" id="A0AAD6UG77"/>
<feature type="transmembrane region" description="Helical" evidence="3">
    <location>
        <begin position="654"/>
        <end position="678"/>
    </location>
</feature>
<dbReference type="SUPFAM" id="SSF81296">
    <property type="entry name" value="E set domains"/>
    <property type="match status" value="1"/>
</dbReference>
<gene>
    <name evidence="7" type="ORF">B0H15DRAFT_772738</name>
</gene>
<dbReference type="EMBL" id="JARJCN010000009">
    <property type="protein sequence ID" value="KAJ7097790.1"/>
    <property type="molecule type" value="Genomic_DNA"/>
</dbReference>
<protein>
    <submittedName>
        <fullName evidence="7">DUF1929-domain-containing protein</fullName>
    </submittedName>
</protein>
<feature type="signal peptide" evidence="4">
    <location>
        <begin position="1"/>
        <end position="24"/>
    </location>
</feature>
<sequence length="841" mass="88430">MFPPISPISALVLWLATLSQPVLGSLAGSFADGGNTQISAMMMFVGNSKKVYLLDKAEGNEAQIKGHAAWGAVWDIDTHEVQLMDVATNVFCASGMHLPNGSFVTFGGNGAIGPGGNIGSVRNPSGASGAWDAVYQDFDGSKAIRVLNPCTSAQFGSADCEWFDQPDVLSMQKQRWYSAAEMLGDGTIVIIGGFVNGGYVNRNTPNTDPTLEGGAAEPTYEFYPSNGQTPQNMNFMTKTSGLNAYAHTYLMSSGAVFVQANFSTILWNPTTNVETDLPDMPKQVIRVYPASGGVAMLPLTLANNYQQTILFCGGSDMPPDAWGNYSFPNINTWDYPASKDCQRITPEPSDGSPPTYVQDDDMIEGRTMGQFIILPTGKLLMVNGGVNGTAGYAQATGQTSNFADMPFDMSLASGPVGTPAIYDPEAPAGSRWSNAGMSTSSIARLYHSSALLLPDATVLIAGSNPNVDVNLTAIFPTQYKAEIFYPPYFSATTRPIVSGVPSKLTYGGDPFDITIPGNCYSGSSNDAAAKTSVALLRPGWTTHAMNMGQRYLQLNNTYTVNKDASITFHVSQLPPNPNLFQPGPAWVHVVVNGVPSNGSSVIVGSGKVEAQPTAAQSVLPSSVLALASVSGSADSSTTNSNANGKPTSTTSSHLTLIIAVAAGGAAVLLLGGLLWFCISKRKRAQKTRSPTEKAYGSYGMNGAAGATVGLGAAGALRNSDSSSFTPLHHSGPSQTWNASNASLTGYKDEPQHGRDGSYGSEFSNPPGMYGQAQQPSGYPQSPGGYGQPPVEYGHPSGYGQAPGGYGQPRAPYNDNASTRTGSVDYDPYTAEAMRTTPVRRF</sequence>
<dbReference type="InterPro" id="IPR037293">
    <property type="entry name" value="Gal_Oxidase_central_sf"/>
</dbReference>
<feature type="domain" description="Galactose oxidase-like Early set" evidence="6">
    <location>
        <begin position="494"/>
        <end position="602"/>
    </location>
</feature>
<dbReference type="Pfam" id="PF09118">
    <property type="entry name" value="GO-like_E_set"/>
    <property type="match status" value="1"/>
</dbReference>
<comment type="caution">
    <text evidence="7">The sequence shown here is derived from an EMBL/GenBank/DDBJ whole genome shotgun (WGS) entry which is preliminary data.</text>
</comment>
<feature type="compositionally biased region" description="Low complexity" evidence="2">
    <location>
        <begin position="769"/>
        <end position="782"/>
    </location>
</feature>
<name>A0AAD6UG77_9AGAR</name>
<dbReference type="Pfam" id="PF07250">
    <property type="entry name" value="Glyoxal_oxid_N"/>
    <property type="match status" value="1"/>
</dbReference>
<keyword evidence="3" id="KW-0472">Membrane</keyword>
<evidence type="ECO:0000259" key="6">
    <source>
        <dbReference type="Pfam" id="PF09118"/>
    </source>
</evidence>
<keyword evidence="1 4" id="KW-0732">Signal</keyword>
<evidence type="ECO:0000256" key="2">
    <source>
        <dbReference type="SAM" id="MobiDB-lite"/>
    </source>
</evidence>
<dbReference type="Gene3D" id="2.60.40.10">
    <property type="entry name" value="Immunoglobulins"/>
    <property type="match status" value="1"/>
</dbReference>
<proteinExistence type="predicted"/>
<dbReference type="Gene3D" id="2.130.10.80">
    <property type="entry name" value="Galactose oxidase/kelch, beta-propeller"/>
    <property type="match status" value="1"/>
</dbReference>
<keyword evidence="3" id="KW-0812">Transmembrane</keyword>
<evidence type="ECO:0000256" key="4">
    <source>
        <dbReference type="SAM" id="SignalP"/>
    </source>
</evidence>
<accession>A0AAD6UG77</accession>
<evidence type="ECO:0000313" key="7">
    <source>
        <dbReference type="EMBL" id="KAJ7097790.1"/>
    </source>
</evidence>
<dbReference type="InterPro" id="IPR013783">
    <property type="entry name" value="Ig-like_fold"/>
</dbReference>
<keyword evidence="8" id="KW-1185">Reference proteome</keyword>
<evidence type="ECO:0000256" key="1">
    <source>
        <dbReference type="ARBA" id="ARBA00022729"/>
    </source>
</evidence>
<dbReference type="PANTHER" id="PTHR32208:SF21">
    <property type="entry name" value="LOW QUALITY PROTEIN: ALDEHYDE OXIDASE GLOX-LIKE"/>
    <property type="match status" value="1"/>
</dbReference>
<feature type="domain" description="Glyoxal oxidase N-terminal" evidence="5">
    <location>
        <begin position="205"/>
        <end position="488"/>
    </location>
</feature>
<evidence type="ECO:0000256" key="3">
    <source>
        <dbReference type="SAM" id="Phobius"/>
    </source>
</evidence>
<dbReference type="SUPFAM" id="SSF50965">
    <property type="entry name" value="Galactose oxidase, central domain"/>
    <property type="match status" value="1"/>
</dbReference>
<dbReference type="Proteomes" id="UP001222325">
    <property type="component" value="Unassembled WGS sequence"/>
</dbReference>
<dbReference type="CDD" id="cd02851">
    <property type="entry name" value="E_set_GO_C"/>
    <property type="match status" value="1"/>
</dbReference>
<reference evidence="7" key="1">
    <citation type="submission" date="2023-03" db="EMBL/GenBank/DDBJ databases">
        <title>Massive genome expansion in bonnet fungi (Mycena s.s.) driven by repeated elements and novel gene families across ecological guilds.</title>
        <authorList>
            <consortium name="Lawrence Berkeley National Laboratory"/>
            <person name="Harder C.B."/>
            <person name="Miyauchi S."/>
            <person name="Viragh M."/>
            <person name="Kuo A."/>
            <person name="Thoen E."/>
            <person name="Andreopoulos B."/>
            <person name="Lu D."/>
            <person name="Skrede I."/>
            <person name="Drula E."/>
            <person name="Henrissat B."/>
            <person name="Morin E."/>
            <person name="Kohler A."/>
            <person name="Barry K."/>
            <person name="LaButti K."/>
            <person name="Morin E."/>
            <person name="Salamov A."/>
            <person name="Lipzen A."/>
            <person name="Mereny Z."/>
            <person name="Hegedus B."/>
            <person name="Baldrian P."/>
            <person name="Stursova M."/>
            <person name="Weitz H."/>
            <person name="Taylor A."/>
            <person name="Grigoriev I.V."/>
            <person name="Nagy L.G."/>
            <person name="Martin F."/>
            <person name="Kauserud H."/>
        </authorList>
    </citation>
    <scope>NUCLEOTIDE SEQUENCE</scope>
    <source>
        <strain evidence="7">CBHHK173m</strain>
    </source>
</reference>